<keyword evidence="3" id="KW-1185">Reference proteome</keyword>
<keyword evidence="1" id="KW-1133">Transmembrane helix</keyword>
<protein>
    <recommendedName>
        <fullName evidence="4">N-acetylmuramoyl-L-alanine amidase</fullName>
    </recommendedName>
</protein>
<sequence>MRRFNRRVVVWLNYKGALRIVAGVSMVLITALLLTQEMPVSRTWTYWTLPLSGKTIAIDAGHGGSTEEPSASRA</sequence>
<keyword evidence="1" id="KW-0812">Transmembrane</keyword>
<dbReference type="EMBL" id="BOVJ01000092">
    <property type="protein sequence ID" value="GIQ64364.1"/>
    <property type="molecule type" value="Genomic_DNA"/>
</dbReference>
<comment type="caution">
    <text evidence="2">The sequence shown here is derived from an EMBL/GenBank/DDBJ whole genome shotgun (WGS) entry which is preliminary data.</text>
</comment>
<accession>A0ABQ4N837</accession>
<proteinExistence type="predicted"/>
<reference evidence="2 3" key="1">
    <citation type="submission" date="2021-04" db="EMBL/GenBank/DDBJ databases">
        <title>Draft genome sequence of Paenibacillus cisolokensis, LC2-13A.</title>
        <authorList>
            <person name="Uke A."/>
            <person name="Chhe C."/>
            <person name="Baramee S."/>
            <person name="Kosugi A."/>
        </authorList>
    </citation>
    <scope>NUCLEOTIDE SEQUENCE [LARGE SCALE GENOMIC DNA]</scope>
    <source>
        <strain evidence="2 3">LC2-13A</strain>
    </source>
</reference>
<evidence type="ECO:0008006" key="4">
    <source>
        <dbReference type="Google" id="ProtNLM"/>
    </source>
</evidence>
<organism evidence="2 3">
    <name type="scientific">Paenibacillus cisolokensis</name>
    <dbReference type="NCBI Taxonomy" id="1658519"/>
    <lineage>
        <taxon>Bacteria</taxon>
        <taxon>Bacillati</taxon>
        <taxon>Bacillota</taxon>
        <taxon>Bacilli</taxon>
        <taxon>Bacillales</taxon>
        <taxon>Paenibacillaceae</taxon>
        <taxon>Paenibacillus</taxon>
    </lineage>
</organism>
<keyword evidence="1" id="KW-0472">Membrane</keyword>
<dbReference type="Proteomes" id="UP000680304">
    <property type="component" value="Unassembled WGS sequence"/>
</dbReference>
<evidence type="ECO:0000313" key="2">
    <source>
        <dbReference type="EMBL" id="GIQ64364.1"/>
    </source>
</evidence>
<name>A0ABQ4N837_9BACL</name>
<feature type="transmembrane region" description="Helical" evidence="1">
    <location>
        <begin position="12"/>
        <end position="34"/>
    </location>
</feature>
<evidence type="ECO:0000313" key="3">
    <source>
        <dbReference type="Proteomes" id="UP000680304"/>
    </source>
</evidence>
<evidence type="ECO:0000256" key="1">
    <source>
        <dbReference type="SAM" id="Phobius"/>
    </source>
</evidence>
<gene>
    <name evidence="2" type="ORF">PACILC2_29320</name>
</gene>